<dbReference type="PANTHER" id="PTHR14647">
    <property type="entry name" value="GALACTOSE-3-O-SULFOTRANSFERASE"/>
    <property type="match status" value="1"/>
</dbReference>
<gene>
    <name evidence="12" type="primary">LOC118405779</name>
</gene>
<sequence>METFISAQKMTKRAPPLQLFKAIVWLVVFTTVVITMVTLFTARLGTSRSMQVQRRAMPTYLFRQRSDFVEKDKFTSPNCTARTKLALTKTHKTGGTTLMQIFHRYAYLHNLSVVLPTVTHPGRMNLFYLHGLIPKNYLPPQSKAHGYDMLIYHTKYNQENYTKLLGKDAVFITILREPLSHLKSQFNFFNLAEKFKLTGPQPLFQFLQDPGMYDHGRTGSHGTKSPMSRDLGMSRTVLDDITNSIDTLRPGEPPNASVLATIETFIAKISKEMDLVMITDYYDESLVMLKRLMCWELRDILYFKMLSFSYETKTENIPPTLVENHRKWDIVDYHLYEHFNRTFWKRVKELGDDFRAETAHFKTVHFSVLKHCTIDNPLNKGVLVIPESRWNPSFTVTYEFCTLLKYGQLCYMSLLYDRNLRYTIRKKPNPGSKSRVVREYSPHCALCETLATDCTMCTKISQDCTLNEYITHLFLEKQLSHFDTSLSNNRRTINGQNQEEFRADG</sequence>
<evidence type="ECO:0000313" key="11">
    <source>
        <dbReference type="Proteomes" id="UP000001554"/>
    </source>
</evidence>
<dbReference type="GO" id="GO:0000139">
    <property type="term" value="C:Golgi membrane"/>
    <property type="evidence" value="ECO:0007669"/>
    <property type="project" value="UniProtKB-SubCell"/>
</dbReference>
<evidence type="ECO:0000256" key="8">
    <source>
        <dbReference type="ARBA" id="ARBA00023136"/>
    </source>
</evidence>
<comment type="subcellular location">
    <subcellularLocation>
        <location evidence="1">Golgi apparatus membrane</location>
        <topology evidence="1">Single-pass type II membrane protein</topology>
    </subcellularLocation>
</comment>
<dbReference type="Pfam" id="PF06990">
    <property type="entry name" value="Gal-3-0_sulfotr"/>
    <property type="match status" value="1"/>
</dbReference>
<accession>A0A9J7KG45</accession>
<dbReference type="Gene3D" id="3.40.50.300">
    <property type="entry name" value="P-loop containing nucleotide triphosphate hydrolases"/>
    <property type="match status" value="1"/>
</dbReference>
<dbReference type="InterPro" id="IPR009729">
    <property type="entry name" value="Gal-3-0_sulfotransfrase"/>
</dbReference>
<dbReference type="GO" id="GO:0001733">
    <property type="term" value="F:galactosylceramide sulfotransferase activity"/>
    <property type="evidence" value="ECO:0007669"/>
    <property type="project" value="InterPro"/>
</dbReference>
<dbReference type="Proteomes" id="UP000001554">
    <property type="component" value="Chromosome 18"/>
</dbReference>
<dbReference type="OrthoDB" id="9981299at2759"/>
<keyword evidence="3" id="KW-0808">Transferase</keyword>
<keyword evidence="9" id="KW-0325">Glycoprotein</keyword>
<dbReference type="OMA" id="DETAYFK"/>
<evidence type="ECO:0000256" key="4">
    <source>
        <dbReference type="ARBA" id="ARBA00022692"/>
    </source>
</evidence>
<reference evidence="11" key="1">
    <citation type="journal article" date="2020" name="Nat. Ecol. Evol.">
        <title>Deeply conserved synteny resolves early events in vertebrate evolution.</title>
        <authorList>
            <person name="Simakov O."/>
            <person name="Marletaz F."/>
            <person name="Yue J.X."/>
            <person name="O'Connell B."/>
            <person name="Jenkins J."/>
            <person name="Brandt A."/>
            <person name="Calef R."/>
            <person name="Tung C.H."/>
            <person name="Huang T.K."/>
            <person name="Schmutz J."/>
            <person name="Satoh N."/>
            <person name="Yu J.K."/>
            <person name="Putnam N.H."/>
            <person name="Green R.E."/>
            <person name="Rokhsar D.S."/>
        </authorList>
    </citation>
    <scope>NUCLEOTIDE SEQUENCE [LARGE SCALE GENOMIC DNA]</scope>
    <source>
        <strain evidence="11">S238N-H82</strain>
    </source>
</reference>
<protein>
    <submittedName>
        <fullName evidence="12">Galactose-3-O-sulfotransferase 3-like isoform X1</fullName>
    </submittedName>
</protein>
<dbReference type="PANTHER" id="PTHR14647:SF87">
    <property type="entry name" value="PUTATIVE-RELATED"/>
    <property type="match status" value="1"/>
</dbReference>
<keyword evidence="4 10" id="KW-0812">Transmembrane</keyword>
<dbReference type="InterPro" id="IPR027417">
    <property type="entry name" value="P-loop_NTPase"/>
</dbReference>
<evidence type="ECO:0000256" key="1">
    <source>
        <dbReference type="ARBA" id="ARBA00004323"/>
    </source>
</evidence>
<keyword evidence="11" id="KW-1185">Reference proteome</keyword>
<name>A0A9J7KG45_BRAFL</name>
<dbReference type="SUPFAM" id="SSF52540">
    <property type="entry name" value="P-loop containing nucleoside triphosphate hydrolases"/>
    <property type="match status" value="1"/>
</dbReference>
<proteinExistence type="inferred from homology"/>
<dbReference type="RefSeq" id="XP_035661414.1">
    <property type="nucleotide sequence ID" value="XM_035805521.1"/>
</dbReference>
<keyword evidence="5" id="KW-0735">Signal-anchor</keyword>
<evidence type="ECO:0000256" key="9">
    <source>
        <dbReference type="ARBA" id="ARBA00023180"/>
    </source>
</evidence>
<reference evidence="12" key="2">
    <citation type="submission" date="2025-08" db="UniProtKB">
        <authorList>
            <consortium name="RefSeq"/>
        </authorList>
    </citation>
    <scope>IDENTIFICATION</scope>
    <source>
        <strain evidence="12">S238N-H82</strain>
        <tissue evidence="12">Testes</tissue>
    </source>
</reference>
<keyword evidence="7" id="KW-0333">Golgi apparatus</keyword>
<dbReference type="GO" id="GO:0009247">
    <property type="term" value="P:glycolipid biosynthetic process"/>
    <property type="evidence" value="ECO:0007669"/>
    <property type="project" value="InterPro"/>
</dbReference>
<evidence type="ECO:0000256" key="6">
    <source>
        <dbReference type="ARBA" id="ARBA00022989"/>
    </source>
</evidence>
<comment type="similarity">
    <text evidence="2">Belongs to the galactose-3-O-sulfotransferase family.</text>
</comment>
<keyword evidence="8 10" id="KW-0472">Membrane</keyword>
<evidence type="ECO:0000256" key="2">
    <source>
        <dbReference type="ARBA" id="ARBA00008124"/>
    </source>
</evidence>
<organism evidence="11 12">
    <name type="scientific">Branchiostoma floridae</name>
    <name type="common">Florida lancelet</name>
    <name type="synonym">Amphioxus</name>
    <dbReference type="NCBI Taxonomy" id="7739"/>
    <lineage>
        <taxon>Eukaryota</taxon>
        <taxon>Metazoa</taxon>
        <taxon>Chordata</taxon>
        <taxon>Cephalochordata</taxon>
        <taxon>Leptocardii</taxon>
        <taxon>Amphioxiformes</taxon>
        <taxon>Branchiostomatidae</taxon>
        <taxon>Branchiostoma</taxon>
    </lineage>
</organism>
<evidence type="ECO:0000256" key="7">
    <source>
        <dbReference type="ARBA" id="ARBA00023034"/>
    </source>
</evidence>
<dbReference type="KEGG" id="bfo:118405779"/>
<feature type="transmembrane region" description="Helical" evidence="10">
    <location>
        <begin position="22"/>
        <end position="45"/>
    </location>
</feature>
<dbReference type="GeneID" id="118405779"/>
<evidence type="ECO:0000256" key="10">
    <source>
        <dbReference type="SAM" id="Phobius"/>
    </source>
</evidence>
<keyword evidence="6 10" id="KW-1133">Transmembrane helix</keyword>
<dbReference type="AlphaFoldDB" id="A0A9J7KG45"/>
<evidence type="ECO:0000256" key="3">
    <source>
        <dbReference type="ARBA" id="ARBA00022679"/>
    </source>
</evidence>
<evidence type="ECO:0000256" key="5">
    <source>
        <dbReference type="ARBA" id="ARBA00022968"/>
    </source>
</evidence>
<evidence type="ECO:0000313" key="12">
    <source>
        <dbReference type="RefSeq" id="XP_035661414.1"/>
    </source>
</evidence>
<dbReference type="GO" id="GO:0008146">
    <property type="term" value="F:sulfotransferase activity"/>
    <property type="evidence" value="ECO:0000318"/>
    <property type="project" value="GO_Central"/>
</dbReference>